<keyword evidence="4 11" id="KW-0285">Flavoprotein</keyword>
<keyword evidence="8 11" id="KW-0460">Magnesium</keyword>
<reference evidence="14" key="2">
    <citation type="submission" date="2021-04" db="EMBL/GenBank/DDBJ databases">
        <authorList>
            <person name="Karlyshev A.V."/>
        </authorList>
    </citation>
    <scope>NUCLEOTIDE SEQUENCE</scope>
    <source>
        <strain evidence="14">LMG 29479</strain>
    </source>
</reference>
<dbReference type="Gene3D" id="3.10.520.10">
    <property type="entry name" value="ApbE-like domains"/>
    <property type="match status" value="1"/>
</dbReference>
<dbReference type="Proteomes" id="UP000675747">
    <property type="component" value="Unassembled WGS sequence"/>
</dbReference>
<dbReference type="Pfam" id="PF02424">
    <property type="entry name" value="ApbE"/>
    <property type="match status" value="1"/>
</dbReference>
<evidence type="ECO:0000256" key="2">
    <source>
        <dbReference type="ARBA" id="ARBA00011955"/>
    </source>
</evidence>
<dbReference type="RefSeq" id="WP_211926037.1">
    <property type="nucleotide sequence ID" value="NZ_JAGQFT020000004.1"/>
</dbReference>
<gene>
    <name evidence="15" type="ORF">KB893_008245</name>
    <name evidence="14" type="ORF">KB893_06030</name>
</gene>
<reference evidence="15 16" key="1">
    <citation type="journal article" date="2021" name="Microbiol. Resour. Announc.">
        <title>Draft Genome Sequence of Coralloluteibacterium stylophorae LMG 29479T.</title>
        <authorList>
            <person name="Karlyshev A.V."/>
            <person name="Kudryashova E.B."/>
            <person name="Ariskina E.V."/>
            <person name="Conroy A.P."/>
            <person name="Abidueva E.Y."/>
        </authorList>
    </citation>
    <scope>NUCLEOTIDE SEQUENCE [LARGE SCALE GENOMIC DNA]</scope>
    <source>
        <strain evidence="15 16">LMG 29479</strain>
    </source>
</reference>
<keyword evidence="13" id="KW-0732">Signal</keyword>
<evidence type="ECO:0000313" key="16">
    <source>
        <dbReference type="Proteomes" id="UP000675747"/>
    </source>
</evidence>
<keyword evidence="16" id="KW-1185">Reference proteome</keyword>
<feature type="binding site" evidence="12">
    <location>
        <position position="181"/>
    </location>
    <ligand>
        <name>Mg(2+)</name>
        <dbReference type="ChEBI" id="CHEBI:18420"/>
    </ligand>
</feature>
<name>A0A8J8AZB4_9GAMM</name>
<dbReference type="GO" id="GO:0005886">
    <property type="term" value="C:plasma membrane"/>
    <property type="evidence" value="ECO:0007669"/>
    <property type="project" value="UniProtKB-SubCell"/>
</dbReference>
<keyword evidence="13" id="KW-1003">Cell membrane</keyword>
<comment type="similarity">
    <text evidence="1 11 13">Belongs to the ApbE family.</text>
</comment>
<evidence type="ECO:0000313" key="14">
    <source>
        <dbReference type="EMBL" id="MBR0562073.1"/>
    </source>
</evidence>
<organism evidence="14">
    <name type="scientific">Coralloluteibacterium stylophorae</name>
    <dbReference type="NCBI Taxonomy" id="1776034"/>
    <lineage>
        <taxon>Bacteria</taxon>
        <taxon>Pseudomonadati</taxon>
        <taxon>Pseudomonadota</taxon>
        <taxon>Gammaproteobacteria</taxon>
        <taxon>Lysobacterales</taxon>
        <taxon>Lysobacteraceae</taxon>
        <taxon>Coralloluteibacterium</taxon>
    </lineage>
</organism>
<dbReference type="EMBL" id="JAGQFT020000004">
    <property type="protein sequence ID" value="MBS7457126.1"/>
    <property type="molecule type" value="Genomic_DNA"/>
</dbReference>
<evidence type="ECO:0000256" key="9">
    <source>
        <dbReference type="ARBA" id="ARBA00031306"/>
    </source>
</evidence>
<dbReference type="SUPFAM" id="SSF143631">
    <property type="entry name" value="ApbE-like"/>
    <property type="match status" value="1"/>
</dbReference>
<dbReference type="AlphaFoldDB" id="A0A8J8AZB4"/>
<evidence type="ECO:0000256" key="1">
    <source>
        <dbReference type="ARBA" id="ARBA00008282"/>
    </source>
</evidence>
<evidence type="ECO:0000256" key="7">
    <source>
        <dbReference type="ARBA" id="ARBA00022827"/>
    </source>
</evidence>
<keyword evidence="6 11" id="KW-0479">Metal-binding</keyword>
<comment type="subcellular location">
    <subcellularLocation>
        <location evidence="13">Cell inner membrane</location>
        <topology evidence="13">Lipid-anchor</topology>
        <orientation evidence="13">Periplasmic side</orientation>
    </subcellularLocation>
</comment>
<comment type="cofactor">
    <cofactor evidence="12">
        <name>Mg(2+)</name>
        <dbReference type="ChEBI" id="CHEBI:18420"/>
    </cofactor>
    <cofactor evidence="12">
        <name>Mn(2+)</name>
        <dbReference type="ChEBI" id="CHEBI:29035"/>
    </cofactor>
    <text evidence="12">Magnesium. Can also use manganese.</text>
</comment>
<comment type="catalytic activity">
    <reaction evidence="10 11 13">
        <text>L-threonyl-[protein] + FAD = FMN-L-threonyl-[protein] + AMP + H(+)</text>
        <dbReference type="Rhea" id="RHEA:36847"/>
        <dbReference type="Rhea" id="RHEA-COMP:11060"/>
        <dbReference type="Rhea" id="RHEA-COMP:11061"/>
        <dbReference type="ChEBI" id="CHEBI:15378"/>
        <dbReference type="ChEBI" id="CHEBI:30013"/>
        <dbReference type="ChEBI" id="CHEBI:57692"/>
        <dbReference type="ChEBI" id="CHEBI:74257"/>
        <dbReference type="ChEBI" id="CHEBI:456215"/>
        <dbReference type="EC" id="2.7.1.180"/>
    </reaction>
</comment>
<proteinExistence type="inferred from homology"/>
<keyword evidence="13" id="KW-0997">Cell inner membrane</keyword>
<keyword evidence="13" id="KW-0472">Membrane</keyword>
<evidence type="ECO:0000256" key="6">
    <source>
        <dbReference type="ARBA" id="ARBA00022723"/>
    </source>
</evidence>
<dbReference type="GO" id="GO:0016740">
    <property type="term" value="F:transferase activity"/>
    <property type="evidence" value="ECO:0007669"/>
    <property type="project" value="UniProtKB-UniRule"/>
</dbReference>
<evidence type="ECO:0000256" key="5">
    <source>
        <dbReference type="ARBA" id="ARBA00022679"/>
    </source>
</evidence>
<dbReference type="InterPro" id="IPR003374">
    <property type="entry name" value="ApbE-like_sf"/>
</dbReference>
<evidence type="ECO:0000256" key="3">
    <source>
        <dbReference type="ARBA" id="ARBA00016337"/>
    </source>
</evidence>
<evidence type="ECO:0000256" key="11">
    <source>
        <dbReference type="PIRNR" id="PIRNR006268"/>
    </source>
</evidence>
<dbReference type="EMBL" id="JAGQFT010000033">
    <property type="protein sequence ID" value="MBR0562073.1"/>
    <property type="molecule type" value="Genomic_DNA"/>
</dbReference>
<keyword evidence="5 11" id="KW-0808">Transferase</keyword>
<dbReference type="PIRSF" id="PIRSF006268">
    <property type="entry name" value="ApbE"/>
    <property type="match status" value="1"/>
</dbReference>
<evidence type="ECO:0000256" key="12">
    <source>
        <dbReference type="PIRSR" id="PIRSR006268-2"/>
    </source>
</evidence>
<keyword evidence="7 11" id="KW-0274">FAD</keyword>
<evidence type="ECO:0000256" key="13">
    <source>
        <dbReference type="RuleBase" id="RU363002"/>
    </source>
</evidence>
<evidence type="ECO:0000256" key="8">
    <source>
        <dbReference type="ARBA" id="ARBA00022842"/>
    </source>
</evidence>
<dbReference type="PROSITE" id="PS51257">
    <property type="entry name" value="PROKAR_LIPOPROTEIN"/>
    <property type="match status" value="1"/>
</dbReference>
<dbReference type="GO" id="GO:0046872">
    <property type="term" value="F:metal ion binding"/>
    <property type="evidence" value="ECO:0007669"/>
    <property type="project" value="UniProtKB-UniRule"/>
</dbReference>
<comment type="caution">
    <text evidence="14">The sequence shown here is derived from an EMBL/GenBank/DDBJ whole genome shotgun (WGS) entry which is preliminary data.</text>
</comment>
<dbReference type="PANTHER" id="PTHR30040">
    <property type="entry name" value="THIAMINE BIOSYNTHESIS LIPOPROTEIN APBE"/>
    <property type="match status" value="1"/>
</dbReference>
<dbReference type="PANTHER" id="PTHR30040:SF2">
    <property type="entry name" value="FAD:PROTEIN FMN TRANSFERASE"/>
    <property type="match status" value="1"/>
</dbReference>
<evidence type="ECO:0000256" key="10">
    <source>
        <dbReference type="ARBA" id="ARBA00048540"/>
    </source>
</evidence>
<dbReference type="EC" id="2.7.1.180" evidence="2 11"/>
<sequence>MHRLLALLPVLASLLVGCATAPAADAGAAPPVLKRIAGEAMGTTWSVQAVVPAGVDTATLRAAVEAVLDGIDRDMSAWRSDSALSRFNRAPAGSRVHLPPDLVAVLDYGLALAEDTGGAYDPSVGALVEAWGFSTGTRRQAPPDAASLAAARARVGWRRLRLDAAGGTLVQPGGVTLDVNAIAPGHAVDRVAARLAALGASAWLVELGGEFAAHGRKPDGQPWRIAVELPPGAQADDLAAAIVELDDRAAGSSGDYRDYFEYAGVRYAHTLDPRSGAPVVHALAAVTVLDATAMRADAQAAALMVLGPDQGWAWAQARGLAAVFVIRRDAGFDVRMTPAFERALAR</sequence>
<protein>
    <recommendedName>
        <fullName evidence="3 11">FAD:protein FMN transferase</fullName>
        <ecNumber evidence="2 11">2.7.1.180</ecNumber>
    </recommendedName>
    <alternativeName>
        <fullName evidence="9 11">Flavin transferase</fullName>
    </alternativeName>
</protein>
<comment type="function">
    <text evidence="13">Flavin transferase that catalyzes the transfer of the FMN moiety of FAD and its covalent binding to the hydroxyl group of a threonine residue in a target flavoprotein.</text>
</comment>
<dbReference type="InterPro" id="IPR024932">
    <property type="entry name" value="ApbE"/>
</dbReference>
<evidence type="ECO:0000256" key="4">
    <source>
        <dbReference type="ARBA" id="ARBA00022630"/>
    </source>
</evidence>
<feature type="binding site" evidence="12">
    <location>
        <position position="297"/>
    </location>
    <ligand>
        <name>Mg(2+)</name>
        <dbReference type="ChEBI" id="CHEBI:18420"/>
    </ligand>
</feature>
<feature type="signal peptide" evidence="13">
    <location>
        <begin position="1"/>
        <end position="23"/>
    </location>
</feature>
<feature type="chain" id="PRO_5042659415" description="FAD:protein FMN transferase" evidence="13">
    <location>
        <begin position="24"/>
        <end position="346"/>
    </location>
</feature>
<accession>A0A8J8AZB4</accession>
<evidence type="ECO:0000313" key="15">
    <source>
        <dbReference type="EMBL" id="MBS7457126.1"/>
    </source>
</evidence>
<keyword evidence="13" id="KW-0449">Lipoprotein</keyword>